<accession>A0A3P7MEM3</accession>
<evidence type="ECO:0000256" key="2">
    <source>
        <dbReference type="SAM" id="SignalP"/>
    </source>
</evidence>
<reference evidence="3 4" key="1">
    <citation type="submission" date="2018-11" db="EMBL/GenBank/DDBJ databases">
        <authorList>
            <consortium name="Pathogen Informatics"/>
        </authorList>
    </citation>
    <scope>NUCLEOTIDE SEQUENCE [LARGE SCALE GENOMIC DNA]</scope>
</reference>
<name>A0A3P7MEM3_CYLGO</name>
<dbReference type="OrthoDB" id="10415513at2759"/>
<evidence type="ECO:0000313" key="3">
    <source>
        <dbReference type="EMBL" id="VDN24730.1"/>
    </source>
</evidence>
<dbReference type="AlphaFoldDB" id="A0A3P7MEM3"/>
<feature type="chain" id="PRO_5018085595" evidence="2">
    <location>
        <begin position="26"/>
        <end position="135"/>
    </location>
</feature>
<evidence type="ECO:0000313" key="4">
    <source>
        <dbReference type="Proteomes" id="UP000271889"/>
    </source>
</evidence>
<dbReference type="EMBL" id="UYRV01108874">
    <property type="protein sequence ID" value="VDN24730.1"/>
    <property type="molecule type" value="Genomic_DNA"/>
</dbReference>
<organism evidence="3 4">
    <name type="scientific">Cylicostephanus goldi</name>
    <name type="common">Nematode worm</name>
    <dbReference type="NCBI Taxonomy" id="71465"/>
    <lineage>
        <taxon>Eukaryota</taxon>
        <taxon>Metazoa</taxon>
        <taxon>Ecdysozoa</taxon>
        <taxon>Nematoda</taxon>
        <taxon>Chromadorea</taxon>
        <taxon>Rhabditida</taxon>
        <taxon>Rhabditina</taxon>
        <taxon>Rhabditomorpha</taxon>
        <taxon>Strongyloidea</taxon>
        <taxon>Strongylidae</taxon>
        <taxon>Cylicostephanus</taxon>
    </lineage>
</organism>
<keyword evidence="2" id="KW-0732">Signal</keyword>
<feature type="region of interest" description="Disordered" evidence="1">
    <location>
        <begin position="33"/>
        <end position="65"/>
    </location>
</feature>
<protein>
    <submittedName>
        <fullName evidence="3">Uncharacterized protein</fullName>
    </submittedName>
</protein>
<keyword evidence="4" id="KW-1185">Reference proteome</keyword>
<proteinExistence type="predicted"/>
<dbReference type="Proteomes" id="UP000271889">
    <property type="component" value="Unassembled WGS sequence"/>
</dbReference>
<feature type="signal peptide" evidence="2">
    <location>
        <begin position="1"/>
        <end position="25"/>
    </location>
</feature>
<evidence type="ECO:0000256" key="1">
    <source>
        <dbReference type="SAM" id="MobiDB-lite"/>
    </source>
</evidence>
<gene>
    <name evidence="3" type="ORF">CGOC_LOCUS9899</name>
</gene>
<sequence>MSCKLCAEILSYTPLFFMLFSFAICALLCTNEPPEATPSNEKIEKSDEDFEETSPSRTNIRLSEASAEECTSFGAQTKSSENQLLSKALTDRDKILVNYHKTDLLLCAFHVPVFASFGFYEFTDAVGHKQSMRNE</sequence>